<dbReference type="GO" id="GO:0016829">
    <property type="term" value="F:lyase activity"/>
    <property type="evidence" value="ECO:0007669"/>
    <property type="project" value="UniProtKB-KW"/>
</dbReference>
<dbReference type="InterPro" id="IPR015813">
    <property type="entry name" value="Pyrv/PenolPyrv_kinase-like_dom"/>
</dbReference>
<organism evidence="1 2">
    <name type="scientific">Actinokineospora iranica</name>
    <dbReference type="NCBI Taxonomy" id="1271860"/>
    <lineage>
        <taxon>Bacteria</taxon>
        <taxon>Bacillati</taxon>
        <taxon>Actinomycetota</taxon>
        <taxon>Actinomycetes</taxon>
        <taxon>Pseudonocardiales</taxon>
        <taxon>Pseudonocardiaceae</taxon>
        <taxon>Actinokineospora</taxon>
    </lineage>
</organism>
<gene>
    <name evidence="1" type="ORF">SAMN05216174_114122</name>
</gene>
<name>A0A1G6WE82_9PSEU</name>
<dbReference type="Proteomes" id="UP000199501">
    <property type="component" value="Unassembled WGS sequence"/>
</dbReference>
<dbReference type="STRING" id="1271860.SAMN05216174_114122"/>
<protein>
    <submittedName>
        <fullName evidence="1">2-Methylisocitrate lyase, PEP mutase family</fullName>
    </submittedName>
</protein>
<dbReference type="EMBL" id="FMZZ01000014">
    <property type="protein sequence ID" value="SDD63557.1"/>
    <property type="molecule type" value="Genomic_DNA"/>
</dbReference>
<keyword evidence="1" id="KW-0456">Lyase</keyword>
<dbReference type="AlphaFoldDB" id="A0A1G6WE82"/>
<dbReference type="Gene3D" id="3.20.20.60">
    <property type="entry name" value="Phosphoenolpyruvate-binding domains"/>
    <property type="match status" value="1"/>
</dbReference>
<sequence>MTTSHQERAALFHTLHTDGEVLALANAWDVASACVSVAAGVRAVATTSAGVAWSLGAADGDRLDRSRAVDLVARVVAAVDVPVTADIETGFGTTPDDVAETIRAVLTAGAVGVNIEDSFATDDGPLRTVDEQTARLTAARSAADEVGIPLYINARTDTYLRSVGDTETRFKSTVERAHAYLNAGASGIFVPGLADLDTITALAREIPAPLNITVGPRSPSVGELRAAGVARVSLGPAVAEAAYGLMRRATRELLESGTYKSVQDTMTWGELNGLLGG</sequence>
<dbReference type="CDD" id="cd00377">
    <property type="entry name" value="ICL_PEPM"/>
    <property type="match status" value="1"/>
</dbReference>
<dbReference type="PANTHER" id="PTHR42905:SF16">
    <property type="entry name" value="CARBOXYPHOSPHONOENOLPYRUVATE PHOSPHONOMUTASE-LIKE PROTEIN (AFU_ORTHOLOGUE AFUA_5G07230)"/>
    <property type="match status" value="1"/>
</dbReference>
<dbReference type="OrthoDB" id="9780430at2"/>
<evidence type="ECO:0000313" key="2">
    <source>
        <dbReference type="Proteomes" id="UP000199501"/>
    </source>
</evidence>
<dbReference type="SUPFAM" id="SSF51621">
    <property type="entry name" value="Phosphoenolpyruvate/pyruvate domain"/>
    <property type="match status" value="1"/>
</dbReference>
<dbReference type="PANTHER" id="PTHR42905">
    <property type="entry name" value="PHOSPHOENOLPYRUVATE CARBOXYLASE"/>
    <property type="match status" value="1"/>
</dbReference>
<dbReference type="InterPro" id="IPR040442">
    <property type="entry name" value="Pyrv_kinase-like_dom_sf"/>
</dbReference>
<proteinExistence type="predicted"/>
<keyword evidence="2" id="KW-1185">Reference proteome</keyword>
<dbReference type="InterPro" id="IPR039556">
    <property type="entry name" value="ICL/PEPM"/>
</dbReference>
<dbReference type="RefSeq" id="WP_091455404.1">
    <property type="nucleotide sequence ID" value="NZ_FMZZ01000014.1"/>
</dbReference>
<accession>A0A1G6WE82</accession>
<reference evidence="2" key="1">
    <citation type="submission" date="2016-10" db="EMBL/GenBank/DDBJ databases">
        <authorList>
            <person name="Varghese N."/>
            <person name="Submissions S."/>
        </authorList>
    </citation>
    <scope>NUCLEOTIDE SEQUENCE [LARGE SCALE GENOMIC DNA]</scope>
    <source>
        <strain evidence="2">IBRC-M 10403</strain>
    </source>
</reference>
<dbReference type="Pfam" id="PF13714">
    <property type="entry name" value="PEP_mutase"/>
    <property type="match status" value="1"/>
</dbReference>
<evidence type="ECO:0000313" key="1">
    <source>
        <dbReference type="EMBL" id="SDD63557.1"/>
    </source>
</evidence>
<dbReference type="Gene3D" id="6.10.250.2750">
    <property type="match status" value="1"/>
</dbReference>